<dbReference type="Pfam" id="PF00582">
    <property type="entry name" value="Usp"/>
    <property type="match status" value="2"/>
</dbReference>
<dbReference type="InterPro" id="IPR014729">
    <property type="entry name" value="Rossmann-like_a/b/a_fold"/>
</dbReference>
<dbReference type="PRINTS" id="PR01438">
    <property type="entry name" value="UNVRSLSTRESS"/>
</dbReference>
<evidence type="ECO:0000256" key="1">
    <source>
        <dbReference type="ARBA" id="ARBA00008791"/>
    </source>
</evidence>
<dbReference type="EMBL" id="BAABAH010000004">
    <property type="protein sequence ID" value="GAA3814528.1"/>
    <property type="molecule type" value="Genomic_DNA"/>
</dbReference>
<dbReference type="Gene3D" id="3.40.50.620">
    <property type="entry name" value="HUPs"/>
    <property type="match status" value="2"/>
</dbReference>
<name>A0ABP7IBT7_9ACTN</name>
<evidence type="ECO:0000259" key="2">
    <source>
        <dbReference type="Pfam" id="PF00582"/>
    </source>
</evidence>
<comment type="similarity">
    <text evidence="1">Belongs to the universal stress protein A family.</text>
</comment>
<proteinExistence type="inferred from homology"/>
<dbReference type="PANTHER" id="PTHR46268:SF6">
    <property type="entry name" value="UNIVERSAL STRESS PROTEIN UP12"/>
    <property type="match status" value="1"/>
</dbReference>
<evidence type="ECO:0000313" key="3">
    <source>
        <dbReference type="EMBL" id="GAA3814528.1"/>
    </source>
</evidence>
<dbReference type="SUPFAM" id="SSF52402">
    <property type="entry name" value="Adenine nucleotide alpha hydrolases-like"/>
    <property type="match status" value="2"/>
</dbReference>
<dbReference type="InterPro" id="IPR006015">
    <property type="entry name" value="Universal_stress_UspA"/>
</dbReference>
<evidence type="ECO:0000313" key="4">
    <source>
        <dbReference type="Proteomes" id="UP001501821"/>
    </source>
</evidence>
<gene>
    <name evidence="3" type="ORF">GCM10022242_15870</name>
</gene>
<protein>
    <submittedName>
        <fullName evidence="3">Universal stress protein TB31.7</fullName>
    </submittedName>
</protein>
<comment type="caution">
    <text evidence="3">The sequence shown here is derived from an EMBL/GenBank/DDBJ whole genome shotgun (WGS) entry which is preliminary data.</text>
</comment>
<sequence>MVTKRILVGYDASAPADDALRWALETGRTQHVPVVAVVVGGTLDMMATNPHGDALMEAEDRQLSARRLMEEVPDVDGEVDLRLGHPAAELAHAAGPGDLIVVGAVGHSRGAGLLMGSVSQELVRIAAGTVVVVRPAAAPEEHRIGVGVDGSSDSLTALEWACARAAATGEHVVALHGFQPSLHADHPGASVRDLLVHDLHLHEQRLAGWTADVRAAYPGVEVTLEAAAVPARGLLTGFSEHASLVVVGAHGHGVLGGLLVGSISQHVLNHARCPVVAVR</sequence>
<keyword evidence="4" id="KW-1185">Reference proteome</keyword>
<dbReference type="CDD" id="cd00293">
    <property type="entry name" value="USP-like"/>
    <property type="match status" value="1"/>
</dbReference>
<feature type="domain" description="UspA" evidence="2">
    <location>
        <begin position="4"/>
        <end position="134"/>
    </location>
</feature>
<dbReference type="PANTHER" id="PTHR46268">
    <property type="entry name" value="STRESS RESPONSE PROTEIN NHAX"/>
    <property type="match status" value="1"/>
</dbReference>
<organism evidence="3 4">
    <name type="scientific">Nocardioides panacisoli</name>
    <dbReference type="NCBI Taxonomy" id="627624"/>
    <lineage>
        <taxon>Bacteria</taxon>
        <taxon>Bacillati</taxon>
        <taxon>Actinomycetota</taxon>
        <taxon>Actinomycetes</taxon>
        <taxon>Propionibacteriales</taxon>
        <taxon>Nocardioidaceae</taxon>
        <taxon>Nocardioides</taxon>
    </lineage>
</organism>
<dbReference type="Proteomes" id="UP001501821">
    <property type="component" value="Unassembled WGS sequence"/>
</dbReference>
<dbReference type="InterPro" id="IPR006016">
    <property type="entry name" value="UspA"/>
</dbReference>
<feature type="domain" description="UspA" evidence="2">
    <location>
        <begin position="142"/>
        <end position="279"/>
    </location>
</feature>
<accession>A0ABP7IBT7</accession>
<reference evidence="4" key="1">
    <citation type="journal article" date="2019" name="Int. J. Syst. Evol. Microbiol.">
        <title>The Global Catalogue of Microorganisms (GCM) 10K type strain sequencing project: providing services to taxonomists for standard genome sequencing and annotation.</title>
        <authorList>
            <consortium name="The Broad Institute Genomics Platform"/>
            <consortium name="The Broad Institute Genome Sequencing Center for Infectious Disease"/>
            <person name="Wu L."/>
            <person name="Ma J."/>
        </authorList>
    </citation>
    <scope>NUCLEOTIDE SEQUENCE [LARGE SCALE GENOMIC DNA]</scope>
    <source>
        <strain evidence="4">JCM 16953</strain>
    </source>
</reference>